<evidence type="ECO:0000259" key="1">
    <source>
        <dbReference type="Pfam" id="PF07435"/>
    </source>
</evidence>
<dbReference type="EMBL" id="CP043431">
    <property type="protein sequence ID" value="QNT64210.1"/>
    <property type="molecule type" value="Genomic_DNA"/>
</dbReference>
<dbReference type="AlphaFoldDB" id="A0A7H1ML74"/>
<reference evidence="2 3" key="1">
    <citation type="submission" date="2019-08" db="EMBL/GenBank/DDBJ databases">
        <authorList>
            <person name="Chang H.C."/>
            <person name="Mun S.Y."/>
        </authorList>
    </citation>
    <scope>NUCLEOTIDE SEQUENCE [LARGE SCALE GENOMIC DNA]</scope>
    <source>
        <strain evidence="2 3">SK</strain>
    </source>
</reference>
<name>A0A7H1ML74_9LACO</name>
<proteinExistence type="predicted"/>
<dbReference type="InterPro" id="IPR009996">
    <property type="entry name" value="YycH"/>
</dbReference>
<feature type="domain" description="Regulatory protein YycH" evidence="1">
    <location>
        <begin position="25"/>
        <end position="442"/>
    </location>
</feature>
<evidence type="ECO:0000313" key="2">
    <source>
        <dbReference type="EMBL" id="QNT64210.1"/>
    </source>
</evidence>
<dbReference type="Pfam" id="PF07435">
    <property type="entry name" value="YycH"/>
    <property type="match status" value="1"/>
</dbReference>
<keyword evidence="3" id="KW-1185">Reference proteome</keyword>
<accession>A0A7H1ML74</accession>
<evidence type="ECO:0000313" key="3">
    <source>
        <dbReference type="Proteomes" id="UP000516446"/>
    </source>
</evidence>
<dbReference type="Proteomes" id="UP000516446">
    <property type="component" value="Chromosome"/>
</dbReference>
<dbReference type="Gene3D" id="3.10.450.310">
    <property type="match status" value="1"/>
</dbReference>
<organism evidence="2 3">
    <name type="scientific">Weissella koreensis</name>
    <dbReference type="NCBI Taxonomy" id="165096"/>
    <lineage>
        <taxon>Bacteria</taxon>
        <taxon>Bacillati</taxon>
        <taxon>Bacillota</taxon>
        <taxon>Bacilli</taxon>
        <taxon>Lactobacillales</taxon>
        <taxon>Lactobacillaceae</taxon>
        <taxon>Weissella</taxon>
    </lineage>
</organism>
<gene>
    <name evidence="2" type="ORF">FY536_02490</name>
</gene>
<sequence length="447" mass="51883">MIGVMMKNRILKLLSFLPERLRQDWRSLVLTILVLTSLILTGLVVQQVVTQNQGISQSNNVSQNNLNLSQQINYNVNQLVTINADNKAELVTENRANLNQIIKVVQKYQVGKPTITAYNKADFTKKIKRNNTILLGYGNPVSKQVLWDTFGMQYQFKDESGISWVQISKDNQFKGINFIDTKHRVIYHFPQIQADQDLKKIKLSTKRIPIKIGYQHDNLEITRLAPMVLSQRSYVVAHEDAEEIVERLFDGNHQNQRTQNDQQTVYTDGSQRQLVQKGSKNQYVYDYYPNRLKLDSFNRRIDYATKLIHEVYAGDDNLEYLQIKGEGRELYFQPYVDNFLVFNDQGLGVVTFKQSSEKHIRLNFSSDSLKVPLPISDNKKIVLPAWPTVLKQLKQADFDTNQITNWTIGYQWVSENDDLATLKPAWFIQIDNGKWKIVDKYIESRTP</sequence>
<protein>
    <recommendedName>
        <fullName evidence="1">Regulatory protein YycH domain-containing protein</fullName>
    </recommendedName>
</protein>